<feature type="compositionally biased region" description="Low complexity" evidence="1">
    <location>
        <begin position="48"/>
        <end position="62"/>
    </location>
</feature>
<feature type="chain" id="PRO_5042570446" description="Type IV pilus biogenesis protein PilP" evidence="2">
    <location>
        <begin position="25"/>
        <end position="158"/>
    </location>
</feature>
<sequence length="158" mass="16602">MMPRSFIRAAAVLAVFAAANGSLAHEIAGQPRIVDVFPAQNWASLGAEDAAAGAPPAETAPPEAEPPELADPIDVAPVQPMPFEIAGEWREQGQRIVVLDGGGRTFLLCGRRCGVRDAVLPGGEIIDGYRLKTLRDTGPVVMTRDGTDVELLPPSPAQ</sequence>
<protein>
    <recommendedName>
        <fullName evidence="5">Type IV pilus biogenesis protein PilP</fullName>
    </recommendedName>
</protein>
<organism evidence="3 4">
    <name type="scientific">Burkholderia stabilis</name>
    <dbReference type="NCBI Taxonomy" id="95485"/>
    <lineage>
        <taxon>Bacteria</taxon>
        <taxon>Pseudomonadati</taxon>
        <taxon>Pseudomonadota</taxon>
        <taxon>Betaproteobacteria</taxon>
        <taxon>Burkholderiales</taxon>
        <taxon>Burkholderiaceae</taxon>
        <taxon>Burkholderia</taxon>
        <taxon>Burkholderia cepacia complex</taxon>
    </lineage>
</organism>
<dbReference type="RefSeq" id="WP_122169987.1">
    <property type="nucleotide sequence ID" value="NZ_JAKDEA010000087.1"/>
</dbReference>
<accession>A0AAJ5N9T7</accession>
<dbReference type="AlphaFoldDB" id="A0AAJ5N9T7"/>
<evidence type="ECO:0000256" key="1">
    <source>
        <dbReference type="SAM" id="MobiDB-lite"/>
    </source>
</evidence>
<evidence type="ECO:0000313" key="3">
    <source>
        <dbReference type="EMBL" id="VBB14473.1"/>
    </source>
</evidence>
<gene>
    <name evidence="3" type="ORF">BSTAB16_4663</name>
</gene>
<reference evidence="3 4" key="1">
    <citation type="submission" date="2017-11" db="EMBL/GenBank/DDBJ databases">
        <authorList>
            <person name="Seth-Smith MB H."/>
        </authorList>
    </citation>
    <scope>NUCLEOTIDE SEQUENCE [LARGE SCALE GENOMIC DNA]</scope>
    <source>
        <strain evidence="3">E</strain>
    </source>
</reference>
<evidence type="ECO:0008006" key="5">
    <source>
        <dbReference type="Google" id="ProtNLM"/>
    </source>
</evidence>
<keyword evidence="4" id="KW-1185">Reference proteome</keyword>
<evidence type="ECO:0000256" key="2">
    <source>
        <dbReference type="SAM" id="SignalP"/>
    </source>
</evidence>
<proteinExistence type="predicted"/>
<feature type="signal peptide" evidence="2">
    <location>
        <begin position="1"/>
        <end position="24"/>
    </location>
</feature>
<name>A0AAJ5N9T7_9BURK</name>
<feature type="region of interest" description="Disordered" evidence="1">
    <location>
        <begin position="48"/>
        <end position="72"/>
    </location>
</feature>
<evidence type="ECO:0000313" key="4">
    <source>
        <dbReference type="Proteomes" id="UP000268684"/>
    </source>
</evidence>
<dbReference type="EMBL" id="LR025743">
    <property type="protein sequence ID" value="VBB14473.1"/>
    <property type="molecule type" value="Genomic_DNA"/>
</dbReference>
<keyword evidence="2" id="KW-0732">Signal</keyword>
<dbReference type="Proteomes" id="UP000268684">
    <property type="component" value="Chromosome II"/>
</dbReference>